<dbReference type="STRING" id="150121.SAMN06296010_0865"/>
<evidence type="ECO:0000256" key="4">
    <source>
        <dbReference type="ARBA" id="ARBA00022475"/>
    </source>
</evidence>
<dbReference type="EMBL" id="FXAY01000001">
    <property type="protein sequence ID" value="SMG18557.1"/>
    <property type="molecule type" value="Genomic_DNA"/>
</dbReference>
<dbReference type="InterPro" id="IPR003439">
    <property type="entry name" value="ABC_transporter-like_ATP-bd"/>
</dbReference>
<keyword evidence="7" id="KW-0067">ATP-binding</keyword>
<dbReference type="InterPro" id="IPR013563">
    <property type="entry name" value="Oligopep_ABC_C"/>
</dbReference>
<dbReference type="InterPro" id="IPR003593">
    <property type="entry name" value="AAA+_ATPase"/>
</dbReference>
<dbReference type="InterPro" id="IPR017871">
    <property type="entry name" value="ABC_transporter-like_CS"/>
</dbReference>
<keyword evidence="8" id="KW-1278">Translocase</keyword>
<reference evidence="12" key="1">
    <citation type="submission" date="2017-04" db="EMBL/GenBank/DDBJ databases">
        <authorList>
            <person name="Varghese N."/>
            <person name="Submissions S."/>
        </authorList>
    </citation>
    <scope>NUCLEOTIDE SEQUENCE [LARGE SCALE GENOMIC DNA]</scope>
    <source>
        <strain evidence="12">VKM Ac-2510</strain>
    </source>
</reference>
<dbReference type="InterPro" id="IPR050388">
    <property type="entry name" value="ABC_Ni/Peptide_Import"/>
</dbReference>
<dbReference type="Pfam" id="PF08352">
    <property type="entry name" value="oligo_HPY"/>
    <property type="match status" value="1"/>
</dbReference>
<feature type="domain" description="ABC transporter" evidence="10">
    <location>
        <begin position="7"/>
        <end position="258"/>
    </location>
</feature>
<evidence type="ECO:0000256" key="1">
    <source>
        <dbReference type="ARBA" id="ARBA00004202"/>
    </source>
</evidence>
<sequence>MNTNAILEVRDLTTTVLRHGTERTVVEGVTFSLTRGRSLGIVGESGAGKSMLIRSILGVHPPGVTLRVTGSVTLDGHDMLALRGRERRRALATSVGMIHQDPLRSLNPTIRVGDQLTETLAFAGTATRRERSRRGIELMRSVGFRSAESESRRYPHELSGGQRQRIGIGAAALTEPALLIGDEPTTALDVTVQKRVLDLLHDTRLRTGSSMLLVTHDLGVAAERCDEIIVMRNGRIVEAGHTSEVIEAPQHPYTRSLLDSIPRLDGPRLRRLRTPQEGALS</sequence>
<dbReference type="PANTHER" id="PTHR43297">
    <property type="entry name" value="OLIGOPEPTIDE TRANSPORT ATP-BINDING PROTEIN APPD"/>
    <property type="match status" value="1"/>
</dbReference>
<evidence type="ECO:0000313" key="11">
    <source>
        <dbReference type="EMBL" id="SMG18557.1"/>
    </source>
</evidence>
<dbReference type="AlphaFoldDB" id="A0A1X7ITS7"/>
<dbReference type="SMART" id="SM00382">
    <property type="entry name" value="AAA"/>
    <property type="match status" value="1"/>
</dbReference>
<dbReference type="GO" id="GO:0015833">
    <property type="term" value="P:peptide transport"/>
    <property type="evidence" value="ECO:0007669"/>
    <property type="project" value="InterPro"/>
</dbReference>
<keyword evidence="12" id="KW-1185">Reference proteome</keyword>
<evidence type="ECO:0000259" key="10">
    <source>
        <dbReference type="PROSITE" id="PS50893"/>
    </source>
</evidence>
<dbReference type="RefSeq" id="WP_217809160.1">
    <property type="nucleotide sequence ID" value="NZ_FXAY01000001.1"/>
</dbReference>
<proteinExistence type="inferred from homology"/>
<keyword evidence="6" id="KW-0547">Nucleotide-binding</keyword>
<dbReference type="Pfam" id="PF00005">
    <property type="entry name" value="ABC_tran"/>
    <property type="match status" value="1"/>
</dbReference>
<organism evidence="11 12">
    <name type="scientific">Agreia pratensis</name>
    <dbReference type="NCBI Taxonomy" id="150121"/>
    <lineage>
        <taxon>Bacteria</taxon>
        <taxon>Bacillati</taxon>
        <taxon>Actinomycetota</taxon>
        <taxon>Actinomycetes</taxon>
        <taxon>Micrococcales</taxon>
        <taxon>Microbacteriaceae</taxon>
        <taxon>Agreia</taxon>
    </lineage>
</organism>
<comment type="similarity">
    <text evidence="2">Belongs to the ABC transporter superfamily.</text>
</comment>
<gene>
    <name evidence="11" type="ORF">SAMN06296010_0865</name>
</gene>
<dbReference type="InterPro" id="IPR027417">
    <property type="entry name" value="P-loop_NTPase"/>
</dbReference>
<keyword evidence="9" id="KW-0472">Membrane</keyword>
<evidence type="ECO:0000256" key="3">
    <source>
        <dbReference type="ARBA" id="ARBA00022448"/>
    </source>
</evidence>
<protein>
    <submittedName>
        <fullName evidence="11">ABC-type dipeptide/oligopeptide/nickel transport system, ATPase component</fullName>
    </submittedName>
</protein>
<evidence type="ECO:0000256" key="7">
    <source>
        <dbReference type="ARBA" id="ARBA00022840"/>
    </source>
</evidence>
<dbReference type="Gene3D" id="3.40.50.300">
    <property type="entry name" value="P-loop containing nucleotide triphosphate hydrolases"/>
    <property type="match status" value="1"/>
</dbReference>
<dbReference type="SUPFAM" id="SSF52540">
    <property type="entry name" value="P-loop containing nucleoside triphosphate hydrolases"/>
    <property type="match status" value="1"/>
</dbReference>
<dbReference type="PANTHER" id="PTHR43297:SF14">
    <property type="entry name" value="ATPASE AAA-TYPE CORE DOMAIN-CONTAINING PROTEIN"/>
    <property type="match status" value="1"/>
</dbReference>
<dbReference type="PROSITE" id="PS50893">
    <property type="entry name" value="ABC_TRANSPORTER_2"/>
    <property type="match status" value="1"/>
</dbReference>
<keyword evidence="3" id="KW-0813">Transport</keyword>
<evidence type="ECO:0000256" key="9">
    <source>
        <dbReference type="ARBA" id="ARBA00023136"/>
    </source>
</evidence>
<evidence type="ECO:0000256" key="8">
    <source>
        <dbReference type="ARBA" id="ARBA00022967"/>
    </source>
</evidence>
<evidence type="ECO:0000256" key="2">
    <source>
        <dbReference type="ARBA" id="ARBA00005417"/>
    </source>
</evidence>
<dbReference type="GO" id="GO:0016887">
    <property type="term" value="F:ATP hydrolysis activity"/>
    <property type="evidence" value="ECO:0007669"/>
    <property type="project" value="InterPro"/>
</dbReference>
<dbReference type="GO" id="GO:0005886">
    <property type="term" value="C:plasma membrane"/>
    <property type="evidence" value="ECO:0007669"/>
    <property type="project" value="UniProtKB-SubCell"/>
</dbReference>
<name>A0A1X7ITS7_9MICO</name>
<dbReference type="CDD" id="cd03257">
    <property type="entry name" value="ABC_NikE_OppD_transporters"/>
    <property type="match status" value="1"/>
</dbReference>
<evidence type="ECO:0000256" key="5">
    <source>
        <dbReference type="ARBA" id="ARBA00022519"/>
    </source>
</evidence>
<accession>A0A1X7ITS7</accession>
<keyword evidence="5" id="KW-0997">Cell inner membrane</keyword>
<dbReference type="Proteomes" id="UP000193244">
    <property type="component" value="Unassembled WGS sequence"/>
</dbReference>
<keyword evidence="4" id="KW-1003">Cell membrane</keyword>
<dbReference type="GO" id="GO:0005524">
    <property type="term" value="F:ATP binding"/>
    <property type="evidence" value="ECO:0007669"/>
    <property type="project" value="UniProtKB-KW"/>
</dbReference>
<evidence type="ECO:0000313" key="12">
    <source>
        <dbReference type="Proteomes" id="UP000193244"/>
    </source>
</evidence>
<dbReference type="PROSITE" id="PS00211">
    <property type="entry name" value="ABC_TRANSPORTER_1"/>
    <property type="match status" value="1"/>
</dbReference>
<comment type="subcellular location">
    <subcellularLocation>
        <location evidence="1">Cell membrane</location>
        <topology evidence="1">Peripheral membrane protein</topology>
    </subcellularLocation>
</comment>
<evidence type="ECO:0000256" key="6">
    <source>
        <dbReference type="ARBA" id="ARBA00022741"/>
    </source>
</evidence>